<keyword evidence="5" id="KW-0175">Coiled coil</keyword>
<accession>A0A6N7ILL7</accession>
<dbReference type="GO" id="GO:0003677">
    <property type="term" value="F:DNA binding"/>
    <property type="evidence" value="ECO:0007669"/>
    <property type="project" value="UniProtKB-KW"/>
</dbReference>
<dbReference type="CDD" id="cd05466">
    <property type="entry name" value="PBP2_LTTR_substrate"/>
    <property type="match status" value="1"/>
</dbReference>
<dbReference type="GO" id="GO:0005829">
    <property type="term" value="C:cytosol"/>
    <property type="evidence" value="ECO:0007669"/>
    <property type="project" value="TreeGrafter"/>
</dbReference>
<feature type="domain" description="HTH lysR-type" evidence="6">
    <location>
        <begin position="1"/>
        <end position="59"/>
    </location>
</feature>
<dbReference type="OrthoDB" id="119203at2"/>
<dbReference type="Pfam" id="PF03466">
    <property type="entry name" value="LysR_substrate"/>
    <property type="match status" value="1"/>
</dbReference>
<protein>
    <submittedName>
        <fullName evidence="7">LysR family transcriptional regulator</fullName>
    </submittedName>
</protein>
<evidence type="ECO:0000256" key="2">
    <source>
        <dbReference type="ARBA" id="ARBA00023015"/>
    </source>
</evidence>
<sequence>MEWKQIVSFYHVARLGSFTRAAGATFRTQSALTQQIKALEEELDCLLFERIGKRRLRLTSAGEKFLAFAESIINKYDCLMEELAELKGLQKGRLRIAAPFTTLYHLFPEVLREYTKQFPWVELTVLDRSQQNVIELVKNGDIDFGMALESVVPKELAKIRWKKVEPVLLTPAGHPLAGTKGVTIRQIAQYPLILPPKNGEYSSRMQLEDLFQELGINYRIIMESSNVELSSLYVEMGLGISFATIVRDLPGLKHRKLEFISLSHIFEPAYLAVVVRKDKILTSFKRAFLNVLLEDSR</sequence>
<dbReference type="EMBL" id="WHYR01000002">
    <property type="protein sequence ID" value="MQL50870.1"/>
    <property type="molecule type" value="Genomic_DNA"/>
</dbReference>
<dbReference type="RefSeq" id="WP_152944787.1">
    <property type="nucleotide sequence ID" value="NZ_WHYR01000002.1"/>
</dbReference>
<reference evidence="7 8" key="1">
    <citation type="submission" date="2019-10" db="EMBL/GenBank/DDBJ databases">
        <title>Comparative genomics of sulfur disproportionating microorganisms.</title>
        <authorList>
            <person name="Ward L.M."/>
            <person name="Bertran E."/>
            <person name="Johnston D."/>
        </authorList>
    </citation>
    <scope>NUCLEOTIDE SEQUENCE [LARGE SCALE GENOMIC DNA]</scope>
    <source>
        <strain evidence="7 8">DSM 14055</strain>
    </source>
</reference>
<dbReference type="PANTHER" id="PTHR30419">
    <property type="entry name" value="HTH-TYPE TRANSCRIPTIONAL REGULATOR YBHD"/>
    <property type="match status" value="1"/>
</dbReference>
<evidence type="ECO:0000256" key="5">
    <source>
        <dbReference type="SAM" id="Coils"/>
    </source>
</evidence>
<evidence type="ECO:0000256" key="4">
    <source>
        <dbReference type="ARBA" id="ARBA00023163"/>
    </source>
</evidence>
<keyword evidence="2" id="KW-0805">Transcription regulation</keyword>
<dbReference type="PRINTS" id="PR00039">
    <property type="entry name" value="HTHLYSR"/>
</dbReference>
<dbReference type="InterPro" id="IPR036390">
    <property type="entry name" value="WH_DNA-bd_sf"/>
</dbReference>
<organism evidence="7 8">
    <name type="scientific">Desulfofundulus thermobenzoicus</name>
    <dbReference type="NCBI Taxonomy" id="29376"/>
    <lineage>
        <taxon>Bacteria</taxon>
        <taxon>Bacillati</taxon>
        <taxon>Bacillota</taxon>
        <taxon>Clostridia</taxon>
        <taxon>Eubacteriales</taxon>
        <taxon>Peptococcaceae</taxon>
        <taxon>Desulfofundulus</taxon>
    </lineage>
</organism>
<keyword evidence="4" id="KW-0804">Transcription</keyword>
<evidence type="ECO:0000256" key="3">
    <source>
        <dbReference type="ARBA" id="ARBA00023125"/>
    </source>
</evidence>
<dbReference type="Gene3D" id="1.10.10.10">
    <property type="entry name" value="Winged helix-like DNA-binding domain superfamily/Winged helix DNA-binding domain"/>
    <property type="match status" value="1"/>
</dbReference>
<dbReference type="InterPro" id="IPR005119">
    <property type="entry name" value="LysR_subst-bd"/>
</dbReference>
<dbReference type="InterPro" id="IPR050950">
    <property type="entry name" value="HTH-type_LysR_regulators"/>
</dbReference>
<feature type="coiled-coil region" evidence="5">
    <location>
        <begin position="29"/>
        <end position="89"/>
    </location>
</feature>
<name>A0A6N7ILL7_9FIRM</name>
<proteinExistence type="inferred from homology"/>
<dbReference type="InterPro" id="IPR036388">
    <property type="entry name" value="WH-like_DNA-bd_sf"/>
</dbReference>
<dbReference type="FunFam" id="1.10.10.10:FF:000001">
    <property type="entry name" value="LysR family transcriptional regulator"/>
    <property type="match status" value="1"/>
</dbReference>
<dbReference type="Pfam" id="PF00126">
    <property type="entry name" value="HTH_1"/>
    <property type="match status" value="1"/>
</dbReference>
<dbReference type="SUPFAM" id="SSF53850">
    <property type="entry name" value="Periplasmic binding protein-like II"/>
    <property type="match status" value="1"/>
</dbReference>
<comment type="similarity">
    <text evidence="1">Belongs to the LysR transcriptional regulatory family.</text>
</comment>
<evidence type="ECO:0000313" key="8">
    <source>
        <dbReference type="Proteomes" id="UP000441717"/>
    </source>
</evidence>
<gene>
    <name evidence="7" type="ORF">GFC01_00975</name>
</gene>
<comment type="caution">
    <text evidence="7">The sequence shown here is derived from an EMBL/GenBank/DDBJ whole genome shotgun (WGS) entry which is preliminary data.</text>
</comment>
<dbReference type="InterPro" id="IPR000847">
    <property type="entry name" value="LysR_HTH_N"/>
</dbReference>
<dbReference type="SUPFAM" id="SSF46785">
    <property type="entry name" value="Winged helix' DNA-binding domain"/>
    <property type="match status" value="1"/>
</dbReference>
<evidence type="ECO:0000256" key="1">
    <source>
        <dbReference type="ARBA" id="ARBA00009437"/>
    </source>
</evidence>
<evidence type="ECO:0000259" key="6">
    <source>
        <dbReference type="PROSITE" id="PS50931"/>
    </source>
</evidence>
<keyword evidence="8" id="KW-1185">Reference proteome</keyword>
<dbReference type="PROSITE" id="PS50931">
    <property type="entry name" value="HTH_LYSR"/>
    <property type="match status" value="1"/>
</dbReference>
<dbReference type="Gene3D" id="3.40.190.290">
    <property type="match status" value="1"/>
</dbReference>
<evidence type="ECO:0000313" key="7">
    <source>
        <dbReference type="EMBL" id="MQL50870.1"/>
    </source>
</evidence>
<dbReference type="Proteomes" id="UP000441717">
    <property type="component" value="Unassembled WGS sequence"/>
</dbReference>
<dbReference type="GO" id="GO:0003700">
    <property type="term" value="F:DNA-binding transcription factor activity"/>
    <property type="evidence" value="ECO:0007669"/>
    <property type="project" value="InterPro"/>
</dbReference>
<dbReference type="AlphaFoldDB" id="A0A6N7ILL7"/>
<keyword evidence="3" id="KW-0238">DNA-binding</keyword>